<dbReference type="PATRIC" id="fig|237368.3.peg.3313"/>
<dbReference type="CDD" id="cd02440">
    <property type="entry name" value="AdoMet_MTases"/>
    <property type="match status" value="1"/>
</dbReference>
<dbReference type="SUPFAM" id="SSF53335">
    <property type="entry name" value="S-adenosyl-L-methionine-dependent methyltransferases"/>
    <property type="match status" value="1"/>
</dbReference>
<dbReference type="eggNOG" id="COG2226">
    <property type="taxonomic scope" value="Bacteria"/>
</dbReference>
<dbReference type="InterPro" id="IPR013216">
    <property type="entry name" value="Methyltransf_11"/>
</dbReference>
<dbReference type="Proteomes" id="UP000030652">
    <property type="component" value="Unassembled WGS sequence"/>
</dbReference>
<evidence type="ECO:0000313" key="3">
    <source>
        <dbReference type="Proteomes" id="UP000030652"/>
    </source>
</evidence>
<gene>
    <name evidence="2" type="ORF">SCABRO_03062</name>
</gene>
<sequence length="196" mass="22628">MGKTHGILENFLSKKRANTVNKLIPVSHRSGKILDIGCGAYPFFLLNTEFATKHGIERITTQKVNQLHKQEIYIKNYDIEKERIIPYDDNYFDVLTMLAVFEHITTNKLSQVLSEIYRILKPGGKYILTTPAPFGDTILKIMSKFKLINSDLFDEHQDVYTHEKVATLLNSVGFQKKNMCFGSFEIFMNLWIMATK</sequence>
<evidence type="ECO:0000313" key="2">
    <source>
        <dbReference type="EMBL" id="KHE91211.1"/>
    </source>
</evidence>
<dbReference type="AlphaFoldDB" id="A0A0B0EGM0"/>
<organism evidence="2 3">
    <name type="scientific">Candidatus Scalindua brodae</name>
    <dbReference type="NCBI Taxonomy" id="237368"/>
    <lineage>
        <taxon>Bacteria</taxon>
        <taxon>Pseudomonadati</taxon>
        <taxon>Planctomycetota</taxon>
        <taxon>Candidatus Brocadiia</taxon>
        <taxon>Candidatus Brocadiales</taxon>
        <taxon>Candidatus Scalinduaceae</taxon>
        <taxon>Candidatus Scalindua</taxon>
    </lineage>
</organism>
<dbReference type="EMBL" id="JRYO01000214">
    <property type="protein sequence ID" value="KHE91211.1"/>
    <property type="molecule type" value="Genomic_DNA"/>
</dbReference>
<reference evidence="2 3" key="1">
    <citation type="submission" date="2014-10" db="EMBL/GenBank/DDBJ databases">
        <title>Draft genome of anammox bacterium scalindua brodae, obtained using differential coverage binning of sequence data from two enrichment reactors.</title>
        <authorList>
            <person name="Speth D.R."/>
            <person name="Russ L."/>
            <person name="Kartal B."/>
            <person name="Op den Camp H.J."/>
            <person name="Dutilh B.E."/>
            <person name="Jetten M.S."/>
        </authorList>
    </citation>
    <scope>NUCLEOTIDE SEQUENCE [LARGE SCALE GENOMIC DNA]</scope>
    <source>
        <strain evidence="2">RU1</strain>
    </source>
</reference>
<dbReference type="GO" id="GO:0032259">
    <property type="term" value="P:methylation"/>
    <property type="evidence" value="ECO:0007669"/>
    <property type="project" value="UniProtKB-KW"/>
</dbReference>
<dbReference type="Pfam" id="PF08241">
    <property type="entry name" value="Methyltransf_11"/>
    <property type="match status" value="1"/>
</dbReference>
<dbReference type="PANTHER" id="PTHR43861">
    <property type="entry name" value="TRANS-ACONITATE 2-METHYLTRANSFERASE-RELATED"/>
    <property type="match status" value="1"/>
</dbReference>
<accession>A0A0B0EGM0</accession>
<feature type="domain" description="Methyltransferase type 11" evidence="1">
    <location>
        <begin position="34"/>
        <end position="127"/>
    </location>
</feature>
<comment type="caution">
    <text evidence="2">The sequence shown here is derived from an EMBL/GenBank/DDBJ whole genome shotgun (WGS) entry which is preliminary data.</text>
</comment>
<dbReference type="Gene3D" id="3.40.50.150">
    <property type="entry name" value="Vaccinia Virus protein VP39"/>
    <property type="match status" value="1"/>
</dbReference>
<keyword evidence="2" id="KW-0808">Transferase</keyword>
<dbReference type="InterPro" id="IPR029063">
    <property type="entry name" value="SAM-dependent_MTases_sf"/>
</dbReference>
<dbReference type="PANTHER" id="PTHR43861:SF6">
    <property type="entry name" value="METHYLTRANSFERASE TYPE 11"/>
    <property type="match status" value="1"/>
</dbReference>
<dbReference type="GO" id="GO:0008757">
    <property type="term" value="F:S-adenosylmethionine-dependent methyltransferase activity"/>
    <property type="evidence" value="ECO:0007669"/>
    <property type="project" value="InterPro"/>
</dbReference>
<proteinExistence type="predicted"/>
<keyword evidence="2" id="KW-0489">Methyltransferase</keyword>
<name>A0A0B0EGM0_9BACT</name>
<evidence type="ECO:0000259" key="1">
    <source>
        <dbReference type="Pfam" id="PF08241"/>
    </source>
</evidence>
<protein>
    <submittedName>
        <fullName evidence="2">Putative methyltransferase</fullName>
    </submittedName>
</protein>